<name>A0A9P7V1Q4_9AGAR</name>
<protein>
    <submittedName>
        <fullName evidence="2">Uncharacterized protein</fullName>
    </submittedName>
</protein>
<organism evidence="2 3">
    <name type="scientific">Marasmius oreades</name>
    <name type="common">fairy-ring Marasmius</name>
    <dbReference type="NCBI Taxonomy" id="181124"/>
    <lineage>
        <taxon>Eukaryota</taxon>
        <taxon>Fungi</taxon>
        <taxon>Dikarya</taxon>
        <taxon>Basidiomycota</taxon>
        <taxon>Agaricomycotina</taxon>
        <taxon>Agaricomycetes</taxon>
        <taxon>Agaricomycetidae</taxon>
        <taxon>Agaricales</taxon>
        <taxon>Marasmiineae</taxon>
        <taxon>Marasmiaceae</taxon>
        <taxon>Marasmius</taxon>
    </lineage>
</organism>
<sequence>MTRVLAAITLVAGFATVSAQNLTPGCQNALKNIAANQDAAACLTPAALVGIAATNSSTSLVGPIGNWLDSLCGVSPCSNSTLDFVVSTLTSGCSAELSLVGYTSDQQSNIEAVVRQYYPTVRKVVCLKDGNDNCITKTLKAVESVVGPLSIDNLAKIITGSSNLNSSAIPKEVYCSDCTKAQYNIINKEIPNAFDGSKSDITQQCGSSFVDGQDPSGITQSAVASPSKGNAAHMLSAFPDTSATYAFLAVAGLFAMAA</sequence>
<dbReference type="OrthoDB" id="2536450at2759"/>
<proteinExistence type="predicted"/>
<feature type="signal peptide" evidence="1">
    <location>
        <begin position="1"/>
        <end position="19"/>
    </location>
</feature>
<evidence type="ECO:0000313" key="3">
    <source>
        <dbReference type="Proteomes" id="UP001049176"/>
    </source>
</evidence>
<dbReference type="PANTHER" id="PTHR34862">
    <property type="entry name" value="SPARK DOMAIN-CONTAINING PROTEIN"/>
    <property type="match status" value="1"/>
</dbReference>
<keyword evidence="1" id="KW-0732">Signal</keyword>
<dbReference type="Proteomes" id="UP001049176">
    <property type="component" value="Chromosome 1"/>
</dbReference>
<accession>A0A9P7V1Q4</accession>
<reference evidence="2" key="1">
    <citation type="journal article" date="2021" name="Genome Biol. Evol.">
        <title>The assembled and annotated genome of the fairy-ring fungus Marasmius oreades.</title>
        <authorList>
            <person name="Hiltunen M."/>
            <person name="Ament-Velasquez S.L."/>
            <person name="Johannesson H."/>
        </authorList>
    </citation>
    <scope>NUCLEOTIDE SEQUENCE</scope>
    <source>
        <strain evidence="2">03SP1</strain>
    </source>
</reference>
<gene>
    <name evidence="2" type="ORF">E1B28_000607</name>
</gene>
<evidence type="ECO:0000256" key="1">
    <source>
        <dbReference type="SAM" id="SignalP"/>
    </source>
</evidence>
<comment type="caution">
    <text evidence="2">The sequence shown here is derived from an EMBL/GenBank/DDBJ whole genome shotgun (WGS) entry which is preliminary data.</text>
</comment>
<feature type="chain" id="PRO_5040230367" evidence="1">
    <location>
        <begin position="20"/>
        <end position="258"/>
    </location>
</feature>
<dbReference type="AlphaFoldDB" id="A0A9P7V1Q4"/>
<dbReference type="PANTHER" id="PTHR34862:SF1">
    <property type="entry name" value="SPARK DOMAIN-CONTAINING PROTEIN"/>
    <property type="match status" value="1"/>
</dbReference>
<evidence type="ECO:0000313" key="2">
    <source>
        <dbReference type="EMBL" id="KAG7098694.1"/>
    </source>
</evidence>
<keyword evidence="3" id="KW-1185">Reference proteome</keyword>
<dbReference type="KEGG" id="more:E1B28_000607"/>
<dbReference type="EMBL" id="CM032181">
    <property type="protein sequence ID" value="KAG7098694.1"/>
    <property type="molecule type" value="Genomic_DNA"/>
</dbReference>
<dbReference type="GeneID" id="66069683"/>
<dbReference type="RefSeq" id="XP_043015164.1">
    <property type="nucleotide sequence ID" value="XM_043146462.1"/>
</dbReference>